<keyword evidence="3" id="KW-0479">Metal-binding</keyword>
<organism evidence="6">
    <name type="scientific">freshwater metagenome</name>
    <dbReference type="NCBI Taxonomy" id="449393"/>
    <lineage>
        <taxon>unclassified sequences</taxon>
        <taxon>metagenomes</taxon>
        <taxon>ecological metagenomes</taxon>
    </lineage>
</organism>
<dbReference type="Gene3D" id="3.40.1050.10">
    <property type="entry name" value="Carbonic anhydrase"/>
    <property type="match status" value="1"/>
</dbReference>
<name>A0A6J7S6R5_9ZZZZ</name>
<dbReference type="AlphaFoldDB" id="A0A6J7S6R5"/>
<evidence type="ECO:0000313" key="5">
    <source>
        <dbReference type="EMBL" id="CAB4695723.1"/>
    </source>
</evidence>
<dbReference type="SUPFAM" id="SSF53056">
    <property type="entry name" value="beta-carbonic anhydrase, cab"/>
    <property type="match status" value="1"/>
</dbReference>
<dbReference type="InterPro" id="IPR036874">
    <property type="entry name" value="Carbonic_anhydrase_sf"/>
</dbReference>
<gene>
    <name evidence="5" type="ORF">UFOPK2593_00319</name>
    <name evidence="6" type="ORF">UFOPK4234_00395</name>
</gene>
<dbReference type="PANTHER" id="PTHR43175">
    <property type="entry name" value="CARBONIC ANHYDRASE"/>
    <property type="match status" value="1"/>
</dbReference>
<dbReference type="CDD" id="cd03379">
    <property type="entry name" value="beta_CA_cladeD"/>
    <property type="match status" value="1"/>
</dbReference>
<dbReference type="SMART" id="SM00947">
    <property type="entry name" value="Pro_CA"/>
    <property type="match status" value="1"/>
</dbReference>
<dbReference type="PANTHER" id="PTHR43175:SF3">
    <property type="entry name" value="CARBON DISULFIDE HYDROLASE"/>
    <property type="match status" value="1"/>
</dbReference>
<reference evidence="6" key="1">
    <citation type="submission" date="2020-05" db="EMBL/GenBank/DDBJ databases">
        <authorList>
            <person name="Chiriac C."/>
            <person name="Salcher M."/>
            <person name="Ghai R."/>
            <person name="Kavagutti S V."/>
        </authorList>
    </citation>
    <scope>NUCLEOTIDE SEQUENCE</scope>
</reference>
<protein>
    <submittedName>
        <fullName evidence="6">Unannotated protein</fullName>
    </submittedName>
</protein>
<accession>A0A6J7S6R5</accession>
<dbReference type="EMBL" id="CAFBQA010000012">
    <property type="protein sequence ID" value="CAB5036100.1"/>
    <property type="molecule type" value="Genomic_DNA"/>
</dbReference>
<evidence type="ECO:0000256" key="1">
    <source>
        <dbReference type="ARBA" id="ARBA00001947"/>
    </source>
</evidence>
<dbReference type="EMBL" id="CAEZXW010000011">
    <property type="protein sequence ID" value="CAB4695723.1"/>
    <property type="molecule type" value="Genomic_DNA"/>
</dbReference>
<comment type="cofactor">
    <cofactor evidence="1">
        <name>Zn(2+)</name>
        <dbReference type="ChEBI" id="CHEBI:29105"/>
    </cofactor>
</comment>
<dbReference type="Pfam" id="PF00484">
    <property type="entry name" value="Pro_CA"/>
    <property type="match status" value="1"/>
</dbReference>
<evidence type="ECO:0000256" key="2">
    <source>
        <dbReference type="ARBA" id="ARBA00006217"/>
    </source>
</evidence>
<sequence length="164" mass="17690">MKGFEDIFSANARYVEDFQSSALTGQAARGLAIITCIDSRIAPLAIMGMQPGDAKIIRNAGARVTDDVLRTLVLATHLLNVSRILVMPHTDCRMASGTEAEIHAAILEKSGVDTRSIEIRTVRDPLEALEIDLNRIKSFPLLAANIEVAGAIFNVGTGELRTFA</sequence>
<evidence type="ECO:0000256" key="3">
    <source>
        <dbReference type="ARBA" id="ARBA00022723"/>
    </source>
</evidence>
<keyword evidence="4" id="KW-0862">Zinc</keyword>
<proteinExistence type="inferred from homology"/>
<evidence type="ECO:0000313" key="6">
    <source>
        <dbReference type="EMBL" id="CAB5036100.1"/>
    </source>
</evidence>
<dbReference type="InterPro" id="IPR001765">
    <property type="entry name" value="Carbonic_anhydrase"/>
</dbReference>
<dbReference type="GO" id="GO:0008270">
    <property type="term" value="F:zinc ion binding"/>
    <property type="evidence" value="ECO:0007669"/>
    <property type="project" value="InterPro"/>
</dbReference>
<comment type="similarity">
    <text evidence="2">Belongs to the beta-class carbonic anhydrase family.</text>
</comment>
<dbReference type="GO" id="GO:0004089">
    <property type="term" value="F:carbonate dehydratase activity"/>
    <property type="evidence" value="ECO:0007669"/>
    <property type="project" value="InterPro"/>
</dbReference>
<evidence type="ECO:0000256" key="4">
    <source>
        <dbReference type="ARBA" id="ARBA00022833"/>
    </source>
</evidence>